<proteinExistence type="predicted"/>
<name>A0ABW1ZXF2_9GAMM</name>
<sequence length="102" mass="11837">MLKQHYRRFLAAHPNELHFTAHSHHYWPDVTRDAMLRCWDDAARLVDDKWSKLHGELMPRLQRRIATLLGSATPSNSASRRTPTNCWCGCCPVCRSTDRYGS</sequence>
<comment type="caution">
    <text evidence="1">The sequence shown here is derived from an EMBL/GenBank/DDBJ whole genome shotgun (WGS) entry which is preliminary data.</text>
</comment>
<evidence type="ECO:0000313" key="1">
    <source>
        <dbReference type="EMBL" id="MFC6669881.1"/>
    </source>
</evidence>
<keyword evidence="2" id="KW-1185">Reference proteome</keyword>
<dbReference type="EMBL" id="JBHSWE010000001">
    <property type="protein sequence ID" value="MFC6669881.1"/>
    <property type="molecule type" value="Genomic_DNA"/>
</dbReference>
<dbReference type="Proteomes" id="UP001596422">
    <property type="component" value="Unassembled WGS sequence"/>
</dbReference>
<evidence type="ECO:0000313" key="2">
    <source>
        <dbReference type="Proteomes" id="UP001596422"/>
    </source>
</evidence>
<accession>A0ABW1ZXF2</accession>
<reference evidence="2" key="1">
    <citation type="journal article" date="2019" name="Int. J. Syst. Evol. Microbiol.">
        <title>The Global Catalogue of Microorganisms (GCM) 10K type strain sequencing project: providing services to taxonomists for standard genome sequencing and annotation.</title>
        <authorList>
            <consortium name="The Broad Institute Genomics Platform"/>
            <consortium name="The Broad Institute Genome Sequencing Center for Infectious Disease"/>
            <person name="Wu L."/>
            <person name="Ma J."/>
        </authorList>
    </citation>
    <scope>NUCLEOTIDE SEQUENCE [LARGE SCALE GENOMIC DNA]</scope>
    <source>
        <strain evidence="2">NBRC 111756</strain>
    </source>
</reference>
<dbReference type="RefSeq" id="WP_379908409.1">
    <property type="nucleotide sequence ID" value="NZ_JBHSWE010000001.1"/>
</dbReference>
<protein>
    <submittedName>
        <fullName evidence="1">Uncharacterized protein</fullName>
    </submittedName>
</protein>
<gene>
    <name evidence="1" type="ORF">ACFQDL_07090</name>
</gene>
<organism evidence="1 2">
    <name type="scientific">Marinobacterium aestuariivivens</name>
    <dbReference type="NCBI Taxonomy" id="1698799"/>
    <lineage>
        <taxon>Bacteria</taxon>
        <taxon>Pseudomonadati</taxon>
        <taxon>Pseudomonadota</taxon>
        <taxon>Gammaproteobacteria</taxon>
        <taxon>Oceanospirillales</taxon>
        <taxon>Oceanospirillaceae</taxon>
        <taxon>Marinobacterium</taxon>
    </lineage>
</organism>